<protein>
    <recommendedName>
        <fullName evidence="9">C2H2-type domain-containing protein</fullName>
    </recommendedName>
</protein>
<evidence type="ECO:0000313" key="10">
    <source>
        <dbReference type="EMBL" id="KAJ9581534.1"/>
    </source>
</evidence>
<dbReference type="SMART" id="SM00355">
    <property type="entry name" value="ZnF_C2H2"/>
    <property type="match status" value="7"/>
</dbReference>
<evidence type="ECO:0000256" key="3">
    <source>
        <dbReference type="ARBA" id="ARBA00022737"/>
    </source>
</evidence>
<feature type="domain" description="C2H2-type" evidence="9">
    <location>
        <begin position="313"/>
        <end position="340"/>
    </location>
</feature>
<dbReference type="InterPro" id="IPR050331">
    <property type="entry name" value="Zinc_finger"/>
</dbReference>
<dbReference type="PROSITE" id="PS50157">
    <property type="entry name" value="ZINC_FINGER_C2H2_2"/>
    <property type="match status" value="6"/>
</dbReference>
<feature type="non-terminal residue" evidence="10">
    <location>
        <position position="1"/>
    </location>
</feature>
<evidence type="ECO:0000256" key="4">
    <source>
        <dbReference type="ARBA" id="ARBA00022771"/>
    </source>
</evidence>
<organism evidence="10 11">
    <name type="scientific">Diploptera punctata</name>
    <name type="common">Pacific beetle cockroach</name>
    <dbReference type="NCBI Taxonomy" id="6984"/>
    <lineage>
        <taxon>Eukaryota</taxon>
        <taxon>Metazoa</taxon>
        <taxon>Ecdysozoa</taxon>
        <taxon>Arthropoda</taxon>
        <taxon>Hexapoda</taxon>
        <taxon>Insecta</taxon>
        <taxon>Pterygota</taxon>
        <taxon>Neoptera</taxon>
        <taxon>Polyneoptera</taxon>
        <taxon>Dictyoptera</taxon>
        <taxon>Blattodea</taxon>
        <taxon>Blaberoidea</taxon>
        <taxon>Blaberidae</taxon>
        <taxon>Diplopterinae</taxon>
        <taxon>Diploptera</taxon>
    </lineage>
</organism>
<dbReference type="InterPro" id="IPR036236">
    <property type="entry name" value="Znf_C2H2_sf"/>
</dbReference>
<dbReference type="GO" id="GO:0005634">
    <property type="term" value="C:nucleus"/>
    <property type="evidence" value="ECO:0007669"/>
    <property type="project" value="UniProtKB-SubCell"/>
</dbReference>
<comment type="caution">
    <text evidence="10">The sequence shown here is derived from an EMBL/GenBank/DDBJ whole genome shotgun (WGS) entry which is preliminary data.</text>
</comment>
<reference evidence="10" key="2">
    <citation type="submission" date="2023-05" db="EMBL/GenBank/DDBJ databases">
        <authorList>
            <person name="Fouks B."/>
        </authorList>
    </citation>
    <scope>NUCLEOTIDE SEQUENCE</scope>
    <source>
        <strain evidence="10">Stay&amp;Tobe</strain>
        <tissue evidence="10">Testes</tissue>
    </source>
</reference>
<dbReference type="SUPFAM" id="SSF57667">
    <property type="entry name" value="beta-beta-alpha zinc fingers"/>
    <property type="match status" value="4"/>
</dbReference>
<dbReference type="FunFam" id="3.30.160.60:FF:000100">
    <property type="entry name" value="Zinc finger 45-like"/>
    <property type="match status" value="1"/>
</dbReference>
<dbReference type="AlphaFoldDB" id="A0AAD8E9E7"/>
<evidence type="ECO:0000256" key="6">
    <source>
        <dbReference type="ARBA" id="ARBA00023125"/>
    </source>
</evidence>
<dbReference type="Proteomes" id="UP001233999">
    <property type="component" value="Unassembled WGS sequence"/>
</dbReference>
<keyword evidence="2" id="KW-0479">Metal-binding</keyword>
<evidence type="ECO:0000256" key="5">
    <source>
        <dbReference type="ARBA" id="ARBA00022833"/>
    </source>
</evidence>
<feature type="domain" description="C2H2-type" evidence="9">
    <location>
        <begin position="284"/>
        <end position="311"/>
    </location>
</feature>
<evidence type="ECO:0000256" key="2">
    <source>
        <dbReference type="ARBA" id="ARBA00022723"/>
    </source>
</evidence>
<dbReference type="GO" id="GO:0003677">
    <property type="term" value="F:DNA binding"/>
    <property type="evidence" value="ECO:0007669"/>
    <property type="project" value="UniProtKB-KW"/>
</dbReference>
<feature type="domain" description="C2H2-type" evidence="9">
    <location>
        <begin position="228"/>
        <end position="255"/>
    </location>
</feature>
<accession>A0AAD8E9E7</accession>
<proteinExistence type="predicted"/>
<gene>
    <name evidence="10" type="ORF">L9F63_023290</name>
</gene>
<keyword evidence="3" id="KW-0677">Repeat</keyword>
<name>A0AAD8E9E7_DIPPU</name>
<dbReference type="Gene3D" id="3.30.160.60">
    <property type="entry name" value="Classic Zinc Finger"/>
    <property type="match status" value="5"/>
</dbReference>
<feature type="domain" description="C2H2-type" evidence="9">
    <location>
        <begin position="341"/>
        <end position="368"/>
    </location>
</feature>
<dbReference type="GO" id="GO:0008270">
    <property type="term" value="F:zinc ion binding"/>
    <property type="evidence" value="ECO:0007669"/>
    <property type="project" value="UniProtKB-KW"/>
</dbReference>
<keyword evidence="7" id="KW-0539">Nucleus</keyword>
<evidence type="ECO:0000313" key="11">
    <source>
        <dbReference type="Proteomes" id="UP001233999"/>
    </source>
</evidence>
<keyword evidence="11" id="KW-1185">Reference proteome</keyword>
<dbReference type="GO" id="GO:0010468">
    <property type="term" value="P:regulation of gene expression"/>
    <property type="evidence" value="ECO:0007669"/>
    <property type="project" value="TreeGrafter"/>
</dbReference>
<sequence length="482" mass="56000">GYLDEDADECNDTKTICSLGGYEIDNKSENSHNLLDDVSSQMNLDMSKDDDVYDIIPSSAASERDIFNIEYEEESGFTNIGSTKNEPLEYIDEEESNYNGYENVKNENVIRNDEHTLGSIEDVPQVIIQHIMLYGFYVTGSELRVNESIIASPEDFSVNEDGVRRYKGRKTHTCPVCKETYTRRLALEKHLPIHFGYRPYGCYMCKIYFRDRSVRDVHVQGHFANQPYFCHMCMKPFSLMTHFKKHILMRKGGKSYSCGFCGRSFAERSALDEHFQNHIARRPHHCEICKKSFRMKWQFDKHQIKHTGVKPKYNCNVCEKSFVDKSSLETHLETHVEKPRVECDVCKKTFKDAKELKDHAHTHKKNGSYFCEVCKKKYSMRARFYNTVAFSVKNDFLVVDTATRLLNGSLYSKAILVHMKLKCVMRVKYVRKALILRIHVTCIVVHIRIHMLVGSVANCLMRRLLAIVIYVDILFKKGEARC</sequence>
<keyword evidence="4 8" id="KW-0863">Zinc-finger</keyword>
<evidence type="ECO:0000256" key="8">
    <source>
        <dbReference type="PROSITE-ProRule" id="PRU00042"/>
    </source>
</evidence>
<dbReference type="InterPro" id="IPR013087">
    <property type="entry name" value="Znf_C2H2_type"/>
</dbReference>
<dbReference type="PANTHER" id="PTHR16515:SF49">
    <property type="entry name" value="GASTRULA ZINC FINGER PROTEIN XLCGF49.1-LIKE-RELATED"/>
    <property type="match status" value="1"/>
</dbReference>
<feature type="domain" description="C2H2-type" evidence="9">
    <location>
        <begin position="172"/>
        <end position="199"/>
    </location>
</feature>
<comment type="subcellular location">
    <subcellularLocation>
        <location evidence="1">Nucleus</location>
    </subcellularLocation>
</comment>
<evidence type="ECO:0000259" key="9">
    <source>
        <dbReference type="PROSITE" id="PS50157"/>
    </source>
</evidence>
<keyword evidence="5" id="KW-0862">Zinc</keyword>
<dbReference type="PANTHER" id="PTHR16515">
    <property type="entry name" value="PR DOMAIN ZINC FINGER PROTEIN"/>
    <property type="match status" value="1"/>
</dbReference>
<keyword evidence="6" id="KW-0238">DNA-binding</keyword>
<feature type="domain" description="C2H2-type" evidence="9">
    <location>
        <begin position="256"/>
        <end position="283"/>
    </location>
</feature>
<evidence type="ECO:0000256" key="7">
    <source>
        <dbReference type="ARBA" id="ARBA00023242"/>
    </source>
</evidence>
<reference evidence="10" key="1">
    <citation type="journal article" date="2023" name="IScience">
        <title>Live-bearing cockroach genome reveals convergent evolutionary mechanisms linked to viviparity in insects and beyond.</title>
        <authorList>
            <person name="Fouks B."/>
            <person name="Harrison M.C."/>
            <person name="Mikhailova A.A."/>
            <person name="Marchal E."/>
            <person name="English S."/>
            <person name="Carruthers M."/>
            <person name="Jennings E.C."/>
            <person name="Chiamaka E.L."/>
            <person name="Frigard R.A."/>
            <person name="Pippel M."/>
            <person name="Attardo G.M."/>
            <person name="Benoit J.B."/>
            <person name="Bornberg-Bauer E."/>
            <person name="Tobe S.S."/>
        </authorList>
    </citation>
    <scope>NUCLEOTIDE SEQUENCE</scope>
    <source>
        <strain evidence="10">Stay&amp;Tobe</strain>
    </source>
</reference>
<dbReference type="EMBL" id="JASPKZ010007899">
    <property type="protein sequence ID" value="KAJ9581534.1"/>
    <property type="molecule type" value="Genomic_DNA"/>
</dbReference>
<dbReference type="Pfam" id="PF00096">
    <property type="entry name" value="zf-C2H2"/>
    <property type="match status" value="2"/>
</dbReference>
<dbReference type="PROSITE" id="PS00028">
    <property type="entry name" value="ZINC_FINGER_C2H2_1"/>
    <property type="match status" value="6"/>
</dbReference>
<evidence type="ECO:0000256" key="1">
    <source>
        <dbReference type="ARBA" id="ARBA00004123"/>
    </source>
</evidence>